<proteinExistence type="predicted"/>
<sequence length="204" mass="23781">MNVLKSIEVKAMHMGSPVRFLMAGVFAVVAGSCVYVPPEVYYGSRPRRNYYVEEVREPIRPRPPYRQQYWNRDDLDLETERGYREERYGRARKDRYEDRYARRNRVERDEEYYDEEDVRDDNEPRRGVQPSVPPERSTVTPPSPPPKLAQPPAQEKKEILTGTRTKNPDRVKSPYSPFNELDVAGMASGSLARDPTTGRVFRVP</sequence>
<keyword evidence="2" id="KW-0812">Transmembrane</keyword>
<feature type="transmembrane region" description="Helical" evidence="2">
    <location>
        <begin position="20"/>
        <end position="38"/>
    </location>
</feature>
<reference evidence="3 4" key="1">
    <citation type="submission" date="2019-05" db="EMBL/GenBank/DDBJ databases">
        <title>Verrucobacter flavum gen. nov., sp. nov. a new member of the family Verrucomicrobiaceae.</title>
        <authorList>
            <person name="Szuroczki S."/>
            <person name="Abbaszade G."/>
            <person name="Szabo A."/>
            <person name="Felfoldi T."/>
            <person name="Schumann P."/>
            <person name="Boka K."/>
            <person name="Keki Z."/>
            <person name="Toumi M."/>
            <person name="Toth E."/>
        </authorList>
    </citation>
    <scope>NUCLEOTIDE SEQUENCE [LARGE SCALE GENOMIC DNA]</scope>
    <source>
        <strain evidence="3 4">MG-N-17</strain>
    </source>
</reference>
<feature type="region of interest" description="Disordered" evidence="1">
    <location>
        <begin position="110"/>
        <end position="177"/>
    </location>
</feature>
<organism evidence="3 4">
    <name type="scientific">Phragmitibacter flavus</name>
    <dbReference type="NCBI Taxonomy" id="2576071"/>
    <lineage>
        <taxon>Bacteria</taxon>
        <taxon>Pseudomonadati</taxon>
        <taxon>Verrucomicrobiota</taxon>
        <taxon>Verrucomicrobiia</taxon>
        <taxon>Verrucomicrobiales</taxon>
        <taxon>Verrucomicrobiaceae</taxon>
        <taxon>Phragmitibacter</taxon>
    </lineage>
</organism>
<protein>
    <submittedName>
        <fullName evidence="3">Uncharacterized protein</fullName>
    </submittedName>
</protein>
<feature type="compositionally biased region" description="Acidic residues" evidence="1">
    <location>
        <begin position="110"/>
        <end position="120"/>
    </location>
</feature>
<comment type="caution">
    <text evidence="3">The sequence shown here is derived from an EMBL/GenBank/DDBJ whole genome shotgun (WGS) entry which is preliminary data.</text>
</comment>
<keyword evidence="4" id="KW-1185">Reference proteome</keyword>
<accession>A0A5R8KGA4</accession>
<keyword evidence="2" id="KW-0472">Membrane</keyword>
<evidence type="ECO:0000256" key="1">
    <source>
        <dbReference type="SAM" id="MobiDB-lite"/>
    </source>
</evidence>
<keyword evidence="2" id="KW-1133">Transmembrane helix</keyword>
<name>A0A5R8KGA4_9BACT</name>
<dbReference type="PROSITE" id="PS51257">
    <property type="entry name" value="PROKAR_LIPOPROTEIN"/>
    <property type="match status" value="1"/>
</dbReference>
<evidence type="ECO:0000256" key="2">
    <source>
        <dbReference type="SAM" id="Phobius"/>
    </source>
</evidence>
<gene>
    <name evidence="3" type="ORF">FEM03_06920</name>
</gene>
<dbReference type="Proteomes" id="UP000306196">
    <property type="component" value="Unassembled WGS sequence"/>
</dbReference>
<evidence type="ECO:0000313" key="3">
    <source>
        <dbReference type="EMBL" id="TLD71261.1"/>
    </source>
</evidence>
<dbReference type="AlphaFoldDB" id="A0A5R8KGA4"/>
<evidence type="ECO:0000313" key="4">
    <source>
        <dbReference type="Proteomes" id="UP000306196"/>
    </source>
</evidence>
<dbReference type="EMBL" id="VAUV01000005">
    <property type="protein sequence ID" value="TLD71261.1"/>
    <property type="molecule type" value="Genomic_DNA"/>
</dbReference>